<dbReference type="Proteomes" id="UP001141327">
    <property type="component" value="Unassembled WGS sequence"/>
</dbReference>
<keyword evidence="5" id="KW-0969">Cilium</keyword>
<evidence type="ECO:0000256" key="2">
    <source>
        <dbReference type="SAM" id="Coils"/>
    </source>
</evidence>
<comment type="caution">
    <text evidence="5">The sequence shown here is derived from an EMBL/GenBank/DDBJ whole genome shotgun (WGS) entry which is preliminary data.</text>
</comment>
<feature type="coiled-coil region" evidence="2">
    <location>
        <begin position="571"/>
        <end position="668"/>
    </location>
</feature>
<accession>A0ABQ8UAD3</accession>
<feature type="region of interest" description="Disordered" evidence="3">
    <location>
        <begin position="882"/>
        <end position="910"/>
    </location>
</feature>
<feature type="region of interest" description="Disordered" evidence="3">
    <location>
        <begin position="1"/>
        <end position="34"/>
    </location>
</feature>
<feature type="domain" description="Cilia- and flagella-associated protein 58 central coiled coil" evidence="4">
    <location>
        <begin position="547"/>
        <end position="702"/>
    </location>
</feature>
<evidence type="ECO:0000256" key="3">
    <source>
        <dbReference type="SAM" id="MobiDB-lite"/>
    </source>
</evidence>
<evidence type="ECO:0000259" key="4">
    <source>
        <dbReference type="Pfam" id="PF21771"/>
    </source>
</evidence>
<dbReference type="PANTHER" id="PTHR32083:SF0">
    <property type="entry name" value="CILIA AND FLAGELLA-ASSOCIATED PROTEIN 58"/>
    <property type="match status" value="1"/>
</dbReference>
<feature type="coiled-coil region" evidence="2">
    <location>
        <begin position="824"/>
        <end position="875"/>
    </location>
</feature>
<keyword evidence="1 2" id="KW-0175">Coiled coil</keyword>
<evidence type="ECO:0000313" key="5">
    <source>
        <dbReference type="EMBL" id="KAJ4456264.1"/>
    </source>
</evidence>
<evidence type="ECO:0000313" key="6">
    <source>
        <dbReference type="Proteomes" id="UP001141327"/>
    </source>
</evidence>
<dbReference type="PANTHER" id="PTHR32083">
    <property type="entry name" value="CILIA AND FLAGELLA-ASSOCIATED PROTEIN 58-RELATED"/>
    <property type="match status" value="1"/>
</dbReference>
<evidence type="ECO:0000256" key="1">
    <source>
        <dbReference type="ARBA" id="ARBA00023054"/>
    </source>
</evidence>
<keyword evidence="5" id="KW-0966">Cell projection</keyword>
<dbReference type="InterPro" id="IPR049270">
    <property type="entry name" value="CFAP58_CC"/>
</dbReference>
<keyword evidence="6" id="KW-1185">Reference proteome</keyword>
<sequence>MSDSPRPDGSPEEGGEKPRPSESVPGGDQISFEPNAFETLEKDFHDVLSELVGDKSLERFRQEYEKLHRALKKSHESEKRLIKRCRELNAEIVSNAARVQTALKLSHDDANTIASLKKEIDRAFKMVNASRDKERLAKETIEELRAELGKLNKLVDQGPGISVSHEAAVNDLQKAKEELLRDREALEQQVGDLKAAAAGKDDKLRQSESVVIQLGHDIMGLNESIKKLSEEKDAQNRQLERSTNALKERIKEAKAKEEIILQYEQRIREYEQRHTGDEEKIRATAAKNVEEDQAALRQQLAQANLRIQDQKMDMRRQGAEINELNQAIHKLEKTRDSLAMAVRQLEAANEKKENEKGSVKLELDTVTKERDQLKKAVEDSIRVHTHQEAEKRELMRKIDSVTREKEIVGAEKEKARSEMTDVEQSMESLRTELSGLKASKDRADKRIGMLEKEKREYSAQRNVALEQLKKASEELKMRALKASDLEKQIKEEKTKLAQQKVPPGCHQCGGGGGVECHLAASRHLILSPSRRFHKNLTLAFSPSPLLQNLYESVRTERNLYSRNLMNAQEINGELRRKFHIMEHQVEQLSEEIKSKDTALVDQSFEKRKLETEKDRLDKEKQKLNEDLKGSQIYVANLRQEVAKLGGIISKAEDQIKRQREDYRAVMNERDILGSQLIRRNDELALLYEKIKIQQSTLSKGEISDLRKHVHILQGRAGTIDTLKAEILRLESELLAQQNRVRAMSEELESPMNVHRWKLLEGSDPETFELLMKIQTLQKRLISKTEEVVEKDLQLEEKEKLYNQLKDILKRQPGPQVAEQVTVAHHQLQDQARQMKAMAAELNMAHAQVSEYQEEIHKITEELQEVKKRYFEVKKREQVAREQAREAAQIPPPVIPQGPRFTGGGFSLDRT</sequence>
<dbReference type="Pfam" id="PF21771">
    <property type="entry name" value="CFAP58_CC"/>
    <property type="match status" value="1"/>
</dbReference>
<keyword evidence="5" id="KW-0282">Flagellum</keyword>
<feature type="coiled-coil region" evidence="2">
    <location>
        <begin position="127"/>
        <end position="488"/>
    </location>
</feature>
<feature type="coiled-coil region" evidence="2">
    <location>
        <begin position="719"/>
        <end position="746"/>
    </location>
</feature>
<gene>
    <name evidence="5" type="ORF">PAPYR_8556</name>
</gene>
<dbReference type="EMBL" id="JAPMOS010000076">
    <property type="protein sequence ID" value="KAJ4456264.1"/>
    <property type="molecule type" value="Genomic_DNA"/>
</dbReference>
<feature type="compositionally biased region" description="Gly residues" evidence="3">
    <location>
        <begin position="900"/>
        <end position="910"/>
    </location>
</feature>
<organism evidence="5 6">
    <name type="scientific">Paratrimastix pyriformis</name>
    <dbReference type="NCBI Taxonomy" id="342808"/>
    <lineage>
        <taxon>Eukaryota</taxon>
        <taxon>Metamonada</taxon>
        <taxon>Preaxostyla</taxon>
        <taxon>Paratrimastigidae</taxon>
        <taxon>Paratrimastix</taxon>
    </lineage>
</organism>
<reference evidence="5" key="1">
    <citation type="journal article" date="2022" name="bioRxiv">
        <title>Genomics of Preaxostyla Flagellates Illuminates Evolutionary Transitions and the Path Towards Mitochondrial Loss.</title>
        <authorList>
            <person name="Novak L.V.F."/>
            <person name="Treitli S.C."/>
            <person name="Pyrih J."/>
            <person name="Halakuc P."/>
            <person name="Pipaliya S.V."/>
            <person name="Vacek V."/>
            <person name="Brzon O."/>
            <person name="Soukal P."/>
            <person name="Eme L."/>
            <person name="Dacks J.B."/>
            <person name="Karnkowska A."/>
            <person name="Elias M."/>
            <person name="Hampl V."/>
        </authorList>
    </citation>
    <scope>NUCLEOTIDE SEQUENCE</scope>
    <source>
        <strain evidence="5">RCP-MX</strain>
    </source>
</reference>
<protein>
    <submittedName>
        <fullName evidence="5">Cilia- and flagella-associated protein 58</fullName>
    </submittedName>
</protein>
<proteinExistence type="predicted"/>
<name>A0ABQ8UAD3_9EUKA</name>